<organism evidence="1 2">
    <name type="scientific">Aquatica leii</name>
    <dbReference type="NCBI Taxonomy" id="1421715"/>
    <lineage>
        <taxon>Eukaryota</taxon>
        <taxon>Metazoa</taxon>
        <taxon>Ecdysozoa</taxon>
        <taxon>Arthropoda</taxon>
        <taxon>Hexapoda</taxon>
        <taxon>Insecta</taxon>
        <taxon>Pterygota</taxon>
        <taxon>Neoptera</taxon>
        <taxon>Endopterygota</taxon>
        <taxon>Coleoptera</taxon>
        <taxon>Polyphaga</taxon>
        <taxon>Elateriformia</taxon>
        <taxon>Elateroidea</taxon>
        <taxon>Lampyridae</taxon>
        <taxon>Luciolinae</taxon>
        <taxon>Aquatica</taxon>
    </lineage>
</organism>
<sequence length="75" mass="8820">MHKIRIVIIISVHNETHFTRDKQDEFLSYFQQLNQLRLVLYGLCDPHVHFRPELYRLIISTQVVNASVGIGRCAK</sequence>
<dbReference type="EMBL" id="JARPUR010000007">
    <property type="protein sequence ID" value="KAK4872566.1"/>
    <property type="molecule type" value="Genomic_DNA"/>
</dbReference>
<keyword evidence="2" id="KW-1185">Reference proteome</keyword>
<protein>
    <submittedName>
        <fullName evidence="1">Uncharacterized protein</fullName>
    </submittedName>
</protein>
<gene>
    <name evidence="1" type="ORF">RN001_014595</name>
</gene>
<comment type="caution">
    <text evidence="1">The sequence shown here is derived from an EMBL/GenBank/DDBJ whole genome shotgun (WGS) entry which is preliminary data.</text>
</comment>
<name>A0AAN7S698_9COLE</name>
<dbReference type="Proteomes" id="UP001353858">
    <property type="component" value="Unassembled WGS sequence"/>
</dbReference>
<evidence type="ECO:0000313" key="1">
    <source>
        <dbReference type="EMBL" id="KAK4872566.1"/>
    </source>
</evidence>
<proteinExistence type="predicted"/>
<reference evidence="2" key="1">
    <citation type="submission" date="2023-01" db="EMBL/GenBank/DDBJ databases">
        <title>Key to firefly adult light organ development and bioluminescence: homeobox transcription factors regulate luciferase expression and transportation to peroxisome.</title>
        <authorList>
            <person name="Fu X."/>
        </authorList>
    </citation>
    <scope>NUCLEOTIDE SEQUENCE [LARGE SCALE GENOMIC DNA]</scope>
</reference>
<accession>A0AAN7S698</accession>
<dbReference type="AlphaFoldDB" id="A0AAN7S698"/>
<evidence type="ECO:0000313" key="2">
    <source>
        <dbReference type="Proteomes" id="UP001353858"/>
    </source>
</evidence>